<dbReference type="Pfam" id="PF01614">
    <property type="entry name" value="IclR_C"/>
    <property type="match status" value="1"/>
</dbReference>
<keyword evidence="1" id="KW-0805">Transcription regulation</keyword>
<evidence type="ECO:0000256" key="3">
    <source>
        <dbReference type="ARBA" id="ARBA00023163"/>
    </source>
</evidence>
<organism evidence="6 7">
    <name type="scientific">Prauserella flavalba</name>
    <dbReference type="NCBI Taxonomy" id="1477506"/>
    <lineage>
        <taxon>Bacteria</taxon>
        <taxon>Bacillati</taxon>
        <taxon>Actinomycetota</taxon>
        <taxon>Actinomycetes</taxon>
        <taxon>Pseudonocardiales</taxon>
        <taxon>Pseudonocardiaceae</taxon>
        <taxon>Prauserella</taxon>
    </lineage>
</organism>
<proteinExistence type="predicted"/>
<dbReference type="Gene3D" id="1.10.10.10">
    <property type="entry name" value="Winged helix-like DNA-binding domain superfamily/Winged helix DNA-binding domain"/>
    <property type="match status" value="1"/>
</dbReference>
<dbReference type="GO" id="GO:0003677">
    <property type="term" value="F:DNA binding"/>
    <property type="evidence" value="ECO:0007669"/>
    <property type="project" value="UniProtKB-KW"/>
</dbReference>
<dbReference type="InterPro" id="IPR036390">
    <property type="entry name" value="WH_DNA-bd_sf"/>
</dbReference>
<dbReference type="GO" id="GO:0045892">
    <property type="term" value="P:negative regulation of DNA-templated transcription"/>
    <property type="evidence" value="ECO:0007669"/>
    <property type="project" value="TreeGrafter"/>
</dbReference>
<dbReference type="EMBL" id="MASU01000008">
    <property type="protein sequence ID" value="PXY29761.1"/>
    <property type="molecule type" value="Genomic_DNA"/>
</dbReference>
<comment type="caution">
    <text evidence="6">The sequence shown here is derived from an EMBL/GenBank/DDBJ whole genome shotgun (WGS) entry which is preliminary data.</text>
</comment>
<keyword evidence="7" id="KW-1185">Reference proteome</keyword>
<dbReference type="RefSeq" id="WP_110339593.1">
    <property type="nucleotide sequence ID" value="NZ_JBHVKT010000009.1"/>
</dbReference>
<dbReference type="GO" id="GO:0003700">
    <property type="term" value="F:DNA-binding transcription factor activity"/>
    <property type="evidence" value="ECO:0007669"/>
    <property type="project" value="TreeGrafter"/>
</dbReference>
<dbReference type="Pfam" id="PF09339">
    <property type="entry name" value="HTH_IclR"/>
    <property type="match status" value="1"/>
</dbReference>
<keyword evidence="2" id="KW-0238">DNA-binding</keyword>
<dbReference type="InterPro" id="IPR029016">
    <property type="entry name" value="GAF-like_dom_sf"/>
</dbReference>
<feature type="domain" description="HTH iclR-type" evidence="4">
    <location>
        <begin position="6"/>
        <end position="66"/>
    </location>
</feature>
<dbReference type="PROSITE" id="PS51078">
    <property type="entry name" value="ICLR_ED"/>
    <property type="match status" value="1"/>
</dbReference>
<dbReference type="PANTHER" id="PTHR30136:SF35">
    <property type="entry name" value="HTH-TYPE TRANSCRIPTIONAL REGULATOR RV1719"/>
    <property type="match status" value="1"/>
</dbReference>
<dbReference type="OrthoDB" id="8479143at2"/>
<dbReference type="InterPro" id="IPR050707">
    <property type="entry name" value="HTH_MetabolicPath_Reg"/>
</dbReference>
<dbReference type="AlphaFoldDB" id="A0A318LM30"/>
<reference evidence="6 7" key="1">
    <citation type="submission" date="2016-07" db="EMBL/GenBank/DDBJ databases">
        <title>Draft genome sequence of Prauserella sp. YIM 121212, isolated from alkaline soil.</title>
        <authorList>
            <person name="Ruckert C."/>
            <person name="Albersmeier A."/>
            <person name="Jiang C.-L."/>
            <person name="Jiang Y."/>
            <person name="Kalinowski J."/>
            <person name="Schneider O."/>
            <person name="Winkler A."/>
            <person name="Zotchev S.B."/>
        </authorList>
    </citation>
    <scope>NUCLEOTIDE SEQUENCE [LARGE SCALE GENOMIC DNA]</scope>
    <source>
        <strain evidence="6 7">YIM 121212</strain>
    </source>
</reference>
<name>A0A318LM30_9PSEU</name>
<dbReference type="SUPFAM" id="SSF55781">
    <property type="entry name" value="GAF domain-like"/>
    <property type="match status" value="1"/>
</dbReference>
<gene>
    <name evidence="6" type="ORF">BA062_21555</name>
</gene>
<dbReference type="InterPro" id="IPR005471">
    <property type="entry name" value="Tscrpt_reg_IclR_N"/>
</dbReference>
<sequence>MPEPGVRVLGRACDVLDCFTETEPRLGVADIRARTGLPATTVARIVSTLLQEGLLVREGDSYRVGLRVLVWSAPARSGSSLLGVARPFVDQLRDVTGESAGLYVRQGASRVLVISAASQHSVIYRGYVGQVLPLHAGAAGKCFMAFDEDALGTALDAGLERFTDATVVAREELDRQLAQVRERGWAFTESEREVGLNSVAAPVTGFDGRPEAALAIGGPSIRLDREEAERVGPIVAATARAIAARMGHVPAEEPADV</sequence>
<accession>A0A318LM30</accession>
<evidence type="ECO:0000313" key="6">
    <source>
        <dbReference type="EMBL" id="PXY29761.1"/>
    </source>
</evidence>
<dbReference type="SMART" id="SM00346">
    <property type="entry name" value="HTH_ICLR"/>
    <property type="match status" value="1"/>
</dbReference>
<dbReference type="Proteomes" id="UP000247892">
    <property type="component" value="Unassembled WGS sequence"/>
</dbReference>
<evidence type="ECO:0000313" key="7">
    <source>
        <dbReference type="Proteomes" id="UP000247892"/>
    </source>
</evidence>
<evidence type="ECO:0000259" key="5">
    <source>
        <dbReference type="PROSITE" id="PS51078"/>
    </source>
</evidence>
<protein>
    <submittedName>
        <fullName evidence="6">IclR family transcriptional regulator</fullName>
    </submittedName>
</protein>
<evidence type="ECO:0000259" key="4">
    <source>
        <dbReference type="PROSITE" id="PS51077"/>
    </source>
</evidence>
<feature type="domain" description="IclR-ED" evidence="5">
    <location>
        <begin position="67"/>
        <end position="248"/>
    </location>
</feature>
<evidence type="ECO:0000256" key="1">
    <source>
        <dbReference type="ARBA" id="ARBA00023015"/>
    </source>
</evidence>
<evidence type="ECO:0000256" key="2">
    <source>
        <dbReference type="ARBA" id="ARBA00023125"/>
    </source>
</evidence>
<dbReference type="InterPro" id="IPR036388">
    <property type="entry name" value="WH-like_DNA-bd_sf"/>
</dbReference>
<dbReference type="InterPro" id="IPR014757">
    <property type="entry name" value="Tscrpt_reg_IclR_C"/>
</dbReference>
<dbReference type="PANTHER" id="PTHR30136">
    <property type="entry name" value="HELIX-TURN-HELIX TRANSCRIPTIONAL REGULATOR, ICLR FAMILY"/>
    <property type="match status" value="1"/>
</dbReference>
<dbReference type="Gene3D" id="3.30.450.40">
    <property type="match status" value="1"/>
</dbReference>
<keyword evidence="3" id="KW-0804">Transcription</keyword>
<dbReference type="PROSITE" id="PS51077">
    <property type="entry name" value="HTH_ICLR"/>
    <property type="match status" value="1"/>
</dbReference>
<dbReference type="SUPFAM" id="SSF46785">
    <property type="entry name" value="Winged helix' DNA-binding domain"/>
    <property type="match status" value="1"/>
</dbReference>